<organism evidence="2 3">
    <name type="scientific">Kineosporia corallincola</name>
    <dbReference type="NCBI Taxonomy" id="2835133"/>
    <lineage>
        <taxon>Bacteria</taxon>
        <taxon>Bacillati</taxon>
        <taxon>Actinomycetota</taxon>
        <taxon>Actinomycetes</taxon>
        <taxon>Kineosporiales</taxon>
        <taxon>Kineosporiaceae</taxon>
        <taxon>Kineosporia</taxon>
    </lineage>
</organism>
<evidence type="ECO:0000256" key="1">
    <source>
        <dbReference type="SAM" id="MobiDB-lite"/>
    </source>
</evidence>
<evidence type="ECO:0000313" key="3">
    <source>
        <dbReference type="Proteomes" id="UP001197247"/>
    </source>
</evidence>
<feature type="region of interest" description="Disordered" evidence="1">
    <location>
        <begin position="116"/>
        <end position="137"/>
    </location>
</feature>
<reference evidence="2 3" key="1">
    <citation type="submission" date="2021-05" db="EMBL/GenBank/DDBJ databases">
        <title>Kineosporia and Streptomyces sp. nov. two new marine actinobacteria isolated from Coral.</title>
        <authorList>
            <person name="Buangrab K."/>
            <person name="Sutthacheep M."/>
            <person name="Yeemin T."/>
            <person name="Harunari E."/>
            <person name="Igarashi Y."/>
            <person name="Kanchanasin P."/>
            <person name="Tanasupawat S."/>
            <person name="Phongsopitanun W."/>
        </authorList>
    </citation>
    <scope>NUCLEOTIDE SEQUENCE [LARGE SCALE GENOMIC DNA]</scope>
    <source>
        <strain evidence="2 3">J2-2</strain>
    </source>
</reference>
<proteinExistence type="predicted"/>
<feature type="compositionally biased region" description="Basic residues" evidence="1">
    <location>
        <begin position="126"/>
        <end position="137"/>
    </location>
</feature>
<dbReference type="RefSeq" id="WP_214158179.1">
    <property type="nucleotide sequence ID" value="NZ_JAHBAY010000010.1"/>
</dbReference>
<accession>A0ABS5TP25</accession>
<sequence length="137" mass="15199">MTVQPEYPDGVKTPTELHAEQLADPDITPIETDVAVETGPQPVKTVAVELPTGKTVNVPMMSEWRQSALNAMQAGDFDTWAELVLAETDWDAWDEWRDQDPKLGESQAFFRAVGKATGEAAAGNRASRRQFARTQRR</sequence>
<dbReference type="Proteomes" id="UP001197247">
    <property type="component" value="Unassembled WGS sequence"/>
</dbReference>
<gene>
    <name evidence="2" type="ORF">KIH74_22900</name>
</gene>
<name>A0ABS5TP25_9ACTN</name>
<evidence type="ECO:0000313" key="2">
    <source>
        <dbReference type="EMBL" id="MBT0771808.1"/>
    </source>
</evidence>
<keyword evidence="3" id="KW-1185">Reference proteome</keyword>
<dbReference type="EMBL" id="JAHBAY010000010">
    <property type="protein sequence ID" value="MBT0771808.1"/>
    <property type="molecule type" value="Genomic_DNA"/>
</dbReference>
<comment type="caution">
    <text evidence="2">The sequence shown here is derived from an EMBL/GenBank/DDBJ whole genome shotgun (WGS) entry which is preliminary data.</text>
</comment>
<protein>
    <submittedName>
        <fullName evidence="2">Uncharacterized protein</fullName>
    </submittedName>
</protein>